<protein>
    <submittedName>
        <fullName evidence="2">Uncharacterized protein</fullName>
    </submittedName>
</protein>
<accession>A0ABZ1FN27</accession>
<proteinExistence type="predicted"/>
<dbReference type="EMBL" id="CP109106">
    <property type="protein sequence ID" value="WSB71403.1"/>
    <property type="molecule type" value="Genomic_DNA"/>
</dbReference>
<name>A0ABZ1FN27_9ACTN</name>
<feature type="compositionally biased region" description="Acidic residues" evidence="1">
    <location>
        <begin position="1"/>
        <end position="12"/>
    </location>
</feature>
<gene>
    <name evidence="2" type="ORF">OG863_27590</name>
</gene>
<evidence type="ECO:0000256" key="1">
    <source>
        <dbReference type="SAM" id="MobiDB-lite"/>
    </source>
</evidence>
<feature type="region of interest" description="Disordered" evidence="1">
    <location>
        <begin position="1"/>
        <end position="25"/>
    </location>
</feature>
<reference evidence="2 3" key="1">
    <citation type="submission" date="2022-10" db="EMBL/GenBank/DDBJ databases">
        <title>The complete genomes of actinobacterial strains from the NBC collection.</title>
        <authorList>
            <person name="Joergensen T.S."/>
            <person name="Alvarez Arevalo M."/>
            <person name="Sterndorff E.B."/>
            <person name="Faurdal D."/>
            <person name="Vuksanovic O."/>
            <person name="Mourched A.-S."/>
            <person name="Charusanti P."/>
            <person name="Shaw S."/>
            <person name="Blin K."/>
            <person name="Weber T."/>
        </authorList>
    </citation>
    <scope>NUCLEOTIDE SEQUENCE [LARGE SCALE GENOMIC DNA]</scope>
    <source>
        <strain evidence="2 3">NBC 01774</strain>
    </source>
</reference>
<dbReference type="RefSeq" id="WP_326621006.1">
    <property type="nucleotide sequence ID" value="NZ_CP109106.1"/>
</dbReference>
<evidence type="ECO:0000313" key="2">
    <source>
        <dbReference type="EMBL" id="WSB71403.1"/>
    </source>
</evidence>
<dbReference type="Proteomes" id="UP001344251">
    <property type="component" value="Chromosome"/>
</dbReference>
<evidence type="ECO:0000313" key="3">
    <source>
        <dbReference type="Proteomes" id="UP001344251"/>
    </source>
</evidence>
<organism evidence="2 3">
    <name type="scientific">Streptomyces decoyicus</name>
    <dbReference type="NCBI Taxonomy" id="249567"/>
    <lineage>
        <taxon>Bacteria</taxon>
        <taxon>Bacillati</taxon>
        <taxon>Actinomycetota</taxon>
        <taxon>Actinomycetes</taxon>
        <taxon>Kitasatosporales</taxon>
        <taxon>Streptomycetaceae</taxon>
        <taxon>Streptomyces</taxon>
    </lineage>
</organism>
<keyword evidence="3" id="KW-1185">Reference proteome</keyword>
<sequence>MPETDPPESDPPEAEKPVPPTTADEALEMARTSFQPLCHDGTPAPLHVEEFDIGYLVHARFPPTEPRSFGGSHLVISKADGARTYVPNFPPKSAIALYRARRLPNSPSARCD</sequence>